<evidence type="ECO:0000313" key="3">
    <source>
        <dbReference type="EMBL" id="KKW26957.1"/>
    </source>
</evidence>
<name>A0A0G1ZGD1_UNCK3</name>
<dbReference type="Gene3D" id="1.10.150.320">
    <property type="entry name" value="Photosystem II 12 kDa extrinsic protein"/>
    <property type="match status" value="1"/>
</dbReference>
<feature type="domain" description="Helix-hairpin-helix DNA-binding motif class 1" evidence="2">
    <location>
        <begin position="202"/>
        <end position="221"/>
    </location>
</feature>
<dbReference type="GO" id="GO:0003677">
    <property type="term" value="F:DNA binding"/>
    <property type="evidence" value="ECO:0007669"/>
    <property type="project" value="InterPro"/>
</dbReference>
<gene>
    <name evidence="3" type="ORF">VF00_C0002G0282</name>
</gene>
<dbReference type="NCBIfam" id="TIGR00426">
    <property type="entry name" value="competence protein ComEA helix-hairpin-helix repeat region"/>
    <property type="match status" value="1"/>
</dbReference>
<dbReference type="Proteomes" id="UP000034913">
    <property type="component" value="Unassembled WGS sequence"/>
</dbReference>
<dbReference type="Pfam" id="PF12836">
    <property type="entry name" value="HHH_3"/>
    <property type="match status" value="1"/>
</dbReference>
<dbReference type="GO" id="GO:0006281">
    <property type="term" value="P:DNA repair"/>
    <property type="evidence" value="ECO:0007669"/>
    <property type="project" value="InterPro"/>
</dbReference>
<dbReference type="SMART" id="SM00278">
    <property type="entry name" value="HhH1"/>
    <property type="match status" value="2"/>
</dbReference>
<dbReference type="GO" id="GO:0015627">
    <property type="term" value="C:type II protein secretion system complex"/>
    <property type="evidence" value="ECO:0007669"/>
    <property type="project" value="TreeGrafter"/>
</dbReference>
<keyword evidence="1" id="KW-0812">Transmembrane</keyword>
<reference evidence="3 4" key="1">
    <citation type="journal article" date="2015" name="Nature">
        <title>rRNA introns, odd ribosomes, and small enigmatic genomes across a large radiation of phyla.</title>
        <authorList>
            <person name="Brown C.T."/>
            <person name="Hug L.A."/>
            <person name="Thomas B.C."/>
            <person name="Sharon I."/>
            <person name="Castelle C.J."/>
            <person name="Singh A."/>
            <person name="Wilkins M.J."/>
            <person name="Williams K.H."/>
            <person name="Banfield J.F."/>
        </authorList>
    </citation>
    <scope>NUCLEOTIDE SEQUENCE [LARGE SCALE GENOMIC DNA]</scope>
</reference>
<sequence>METLLSPFTPTPEDNPPDWFERYRYYIFGGLLLVLSLGVYLILTPPKSTLAGPDVKPAGSADATAAPEAAATTNGKLVVDIAGAVVKPGVYWLDAGKIVEDAINSAGGFNRRADMDTIAHSINRAQELTNHGKIYIPKIGESYVPTGSVYVPATNLTPESGTKVNINSANNAELELLPGIGPVLAQRIVDYRLQIGPYKSIDELQEVPGIGDKLFEQLKNLVDV</sequence>
<dbReference type="AlphaFoldDB" id="A0A0G1ZGD1"/>
<dbReference type="InterPro" id="IPR004509">
    <property type="entry name" value="Competence_ComEA_HhH"/>
</dbReference>
<dbReference type="GO" id="GO:0015628">
    <property type="term" value="P:protein secretion by the type II secretion system"/>
    <property type="evidence" value="ECO:0007669"/>
    <property type="project" value="TreeGrafter"/>
</dbReference>
<protein>
    <submittedName>
        <fullName evidence="3">Competence protein ComEA helix-hairpin-helix repeat protein</fullName>
    </submittedName>
</protein>
<keyword evidence="1" id="KW-1133">Transmembrane helix</keyword>
<accession>A0A0G1ZGD1</accession>
<evidence type="ECO:0000256" key="1">
    <source>
        <dbReference type="SAM" id="Phobius"/>
    </source>
</evidence>
<feature type="domain" description="Helix-hairpin-helix DNA-binding motif class 1" evidence="2">
    <location>
        <begin position="172"/>
        <end position="191"/>
    </location>
</feature>
<proteinExistence type="predicted"/>
<dbReference type="InterPro" id="IPR010994">
    <property type="entry name" value="RuvA_2-like"/>
</dbReference>
<comment type="caution">
    <text evidence="3">The sequence shown here is derived from an EMBL/GenBank/DDBJ whole genome shotgun (WGS) entry which is preliminary data.</text>
</comment>
<evidence type="ECO:0000313" key="4">
    <source>
        <dbReference type="Proteomes" id="UP000034913"/>
    </source>
</evidence>
<dbReference type="InterPro" id="IPR019554">
    <property type="entry name" value="Soluble_ligand-bd"/>
</dbReference>
<dbReference type="InterPro" id="IPR051675">
    <property type="entry name" value="Endo/Exo/Phosphatase_dom_1"/>
</dbReference>
<evidence type="ECO:0000259" key="2">
    <source>
        <dbReference type="SMART" id="SM00278"/>
    </source>
</evidence>
<dbReference type="PANTHER" id="PTHR21180">
    <property type="entry name" value="ENDONUCLEASE/EXONUCLEASE/PHOSPHATASE FAMILY DOMAIN-CONTAINING PROTEIN 1"/>
    <property type="match status" value="1"/>
</dbReference>
<dbReference type="SUPFAM" id="SSF47781">
    <property type="entry name" value="RuvA domain 2-like"/>
    <property type="match status" value="1"/>
</dbReference>
<dbReference type="InterPro" id="IPR003583">
    <property type="entry name" value="Hlx-hairpin-Hlx_DNA-bd_motif"/>
</dbReference>
<keyword evidence="1" id="KW-0472">Membrane</keyword>
<organism evidence="3 4">
    <name type="scientific">candidate division Kazan bacterium GW2011_GWB1_52_7</name>
    <dbReference type="NCBI Taxonomy" id="1620414"/>
    <lineage>
        <taxon>Bacteria</taxon>
        <taxon>Bacteria division Kazan-3B-28</taxon>
    </lineage>
</organism>
<feature type="transmembrane region" description="Helical" evidence="1">
    <location>
        <begin position="23"/>
        <end position="43"/>
    </location>
</feature>
<dbReference type="EMBL" id="LCRB01000002">
    <property type="protein sequence ID" value="KKW26957.1"/>
    <property type="molecule type" value="Genomic_DNA"/>
</dbReference>
<dbReference type="Pfam" id="PF10531">
    <property type="entry name" value="SLBB"/>
    <property type="match status" value="1"/>
</dbReference>
<dbReference type="PANTHER" id="PTHR21180:SF32">
    <property type="entry name" value="ENDONUCLEASE_EXONUCLEASE_PHOSPHATASE FAMILY DOMAIN-CONTAINING PROTEIN 1"/>
    <property type="match status" value="1"/>
</dbReference>